<proteinExistence type="inferred from homology"/>
<dbReference type="NCBIfam" id="TIGR00801">
    <property type="entry name" value="ncs2"/>
    <property type="match status" value="1"/>
</dbReference>
<keyword evidence="6 8" id="KW-1133">Transmembrane helix</keyword>
<keyword evidence="10" id="KW-1185">Reference proteome</keyword>
<dbReference type="Proteomes" id="UP000243884">
    <property type="component" value="Unassembled WGS sequence"/>
</dbReference>
<dbReference type="InterPro" id="IPR017588">
    <property type="entry name" value="UacT-like"/>
</dbReference>
<sequence length="427" mass="45026">MKNFSFKEMWQWKNITLSIQHLLAMYAGAVVVPILIAGAWKLNATQTAYMVAADIAICGLATLLQVYRGRVIGIGLPVVLASTFTGVAPMIQIGSTHGPGVAFGSLLVAGIIMLFLAPAFAKLNRLFPPLVTRLVVALIGITLIPVAITNWAGGDGAADFGSLQNLIVGFITLVIILIIYRFTKGFVQSISTLIGMVTGTICAAFLGMVDLSALQSASWFQLPMPFALATPEVDFGSVITLTVVGIVTFIEATGNYFGLLEDDERLSEGDLRRGYLSVGLSFILAGLFNTTPQTAFSQNLGVIKVSGVRKREVIANLVVIMLLLGFVPKLGVLATMIPKPVLGGAMVFLFGNVLAFGIGELGSMSLSDDDSMIIAASIAVGLGVAVMPEAFSNLPAWLSWITTSGTVAGTIVAVLLNLFFNGLSEKS</sequence>
<dbReference type="GO" id="GO:0005886">
    <property type="term" value="C:plasma membrane"/>
    <property type="evidence" value="ECO:0007669"/>
    <property type="project" value="UniProtKB-SubCell"/>
</dbReference>
<feature type="transmembrane region" description="Helical" evidence="8">
    <location>
        <begin position="21"/>
        <end position="40"/>
    </location>
</feature>
<evidence type="ECO:0000256" key="5">
    <source>
        <dbReference type="ARBA" id="ARBA00022692"/>
    </source>
</evidence>
<keyword evidence="7 8" id="KW-0472">Membrane</keyword>
<feature type="transmembrane region" description="Helical" evidence="8">
    <location>
        <begin position="313"/>
        <end position="335"/>
    </location>
</feature>
<comment type="subcellular location">
    <subcellularLocation>
        <location evidence="1">Cell membrane</location>
        <topology evidence="1">Multi-pass membrane protein</topology>
    </subcellularLocation>
</comment>
<dbReference type="GO" id="GO:0042907">
    <property type="term" value="F:xanthine transmembrane transporter activity"/>
    <property type="evidence" value="ECO:0007669"/>
    <property type="project" value="TreeGrafter"/>
</dbReference>
<dbReference type="STRING" id="371602.SAMN04487984_1292"/>
<dbReference type="InterPro" id="IPR006043">
    <property type="entry name" value="NCS2"/>
</dbReference>
<dbReference type="Pfam" id="PF00860">
    <property type="entry name" value="Xan_ur_permease"/>
    <property type="match status" value="1"/>
</dbReference>
<comment type="similarity">
    <text evidence="2">Belongs to the nucleobase:cation symporter-2 (NCS2) (TC 2.A.40) family.</text>
</comment>
<dbReference type="PROSITE" id="PS01116">
    <property type="entry name" value="XANTH_URACIL_PERMASE"/>
    <property type="match status" value="1"/>
</dbReference>
<dbReference type="NCBIfam" id="NF037981">
    <property type="entry name" value="NCS2_1"/>
    <property type="match status" value="1"/>
</dbReference>
<keyword evidence="3" id="KW-0813">Transport</keyword>
<name>A0A1W1ZDP0_9LACT</name>
<organism evidence="9 10">
    <name type="scientific">Aerococcus suis</name>
    <dbReference type="NCBI Taxonomy" id="371602"/>
    <lineage>
        <taxon>Bacteria</taxon>
        <taxon>Bacillati</taxon>
        <taxon>Bacillota</taxon>
        <taxon>Bacilli</taxon>
        <taxon>Lactobacillales</taxon>
        <taxon>Aerococcaceae</taxon>
        <taxon>Aerococcus</taxon>
    </lineage>
</organism>
<dbReference type="AlphaFoldDB" id="A0A1W1ZDP0"/>
<feature type="transmembrane region" description="Helical" evidence="8">
    <location>
        <begin position="100"/>
        <end position="121"/>
    </location>
</feature>
<feature type="transmembrane region" description="Helical" evidence="8">
    <location>
        <begin position="341"/>
        <end position="359"/>
    </location>
</feature>
<feature type="transmembrane region" description="Helical" evidence="8">
    <location>
        <begin position="160"/>
        <end position="180"/>
    </location>
</feature>
<gene>
    <name evidence="9" type="ORF">SAMN04487984_1292</name>
</gene>
<evidence type="ECO:0000313" key="9">
    <source>
        <dbReference type="EMBL" id="SMC46560.1"/>
    </source>
</evidence>
<protein>
    <submittedName>
        <fullName evidence="9">Xanthine permease</fullName>
    </submittedName>
</protein>
<evidence type="ECO:0000256" key="8">
    <source>
        <dbReference type="SAM" id="Phobius"/>
    </source>
</evidence>
<dbReference type="OrthoDB" id="9805749at2"/>
<dbReference type="PANTHER" id="PTHR42810">
    <property type="entry name" value="PURINE PERMEASE C1399.01C-RELATED"/>
    <property type="match status" value="1"/>
</dbReference>
<dbReference type="NCBIfam" id="TIGR03173">
    <property type="entry name" value="pbuX"/>
    <property type="match status" value="1"/>
</dbReference>
<evidence type="ECO:0000256" key="3">
    <source>
        <dbReference type="ARBA" id="ARBA00022448"/>
    </source>
</evidence>
<feature type="transmembrane region" description="Helical" evidence="8">
    <location>
        <begin position="71"/>
        <end position="94"/>
    </location>
</feature>
<dbReference type="EMBL" id="FWXK01000007">
    <property type="protein sequence ID" value="SMC46560.1"/>
    <property type="molecule type" value="Genomic_DNA"/>
</dbReference>
<feature type="transmembrane region" description="Helical" evidence="8">
    <location>
        <begin position="397"/>
        <end position="420"/>
    </location>
</feature>
<reference evidence="10" key="1">
    <citation type="submission" date="2017-04" db="EMBL/GenBank/DDBJ databases">
        <authorList>
            <person name="Varghese N."/>
            <person name="Submissions S."/>
        </authorList>
    </citation>
    <scope>NUCLEOTIDE SEQUENCE [LARGE SCALE GENOMIC DNA]</scope>
    <source>
        <strain evidence="10">DSM 21500</strain>
    </source>
</reference>
<keyword evidence="5 8" id="KW-0812">Transmembrane</keyword>
<feature type="transmembrane region" description="Helical" evidence="8">
    <location>
        <begin position="130"/>
        <end position="148"/>
    </location>
</feature>
<keyword evidence="4" id="KW-1003">Cell membrane</keyword>
<feature type="transmembrane region" description="Helical" evidence="8">
    <location>
        <begin position="46"/>
        <end position="64"/>
    </location>
</feature>
<accession>A0A1W1ZDP0</accession>
<evidence type="ECO:0000256" key="1">
    <source>
        <dbReference type="ARBA" id="ARBA00004651"/>
    </source>
</evidence>
<evidence type="ECO:0000256" key="2">
    <source>
        <dbReference type="ARBA" id="ARBA00008821"/>
    </source>
</evidence>
<dbReference type="PANTHER" id="PTHR42810:SF4">
    <property type="entry name" value="URIC ACID TRANSPORTER UACT"/>
    <property type="match status" value="1"/>
</dbReference>
<feature type="transmembrane region" description="Helical" evidence="8">
    <location>
        <begin position="192"/>
        <end position="215"/>
    </location>
</feature>
<dbReference type="RefSeq" id="WP_084099401.1">
    <property type="nucleotide sequence ID" value="NZ_FWXK01000007.1"/>
</dbReference>
<evidence type="ECO:0000313" key="10">
    <source>
        <dbReference type="Proteomes" id="UP000243884"/>
    </source>
</evidence>
<feature type="transmembrane region" description="Helical" evidence="8">
    <location>
        <begin position="235"/>
        <end position="257"/>
    </location>
</feature>
<evidence type="ECO:0000256" key="7">
    <source>
        <dbReference type="ARBA" id="ARBA00023136"/>
    </source>
</evidence>
<evidence type="ECO:0000256" key="4">
    <source>
        <dbReference type="ARBA" id="ARBA00022475"/>
    </source>
</evidence>
<feature type="transmembrane region" description="Helical" evidence="8">
    <location>
        <begin position="371"/>
        <end position="391"/>
    </location>
</feature>
<dbReference type="InterPro" id="IPR006042">
    <property type="entry name" value="Xan_ur_permease"/>
</dbReference>
<evidence type="ECO:0000256" key="6">
    <source>
        <dbReference type="ARBA" id="ARBA00022989"/>
    </source>
</evidence>